<sequence>MIITSKKFSVEGSTALSPQKKEVIITEDDKYKKIKESQKDILRRKKQIQLKRQARIIAFIFITFIIGFTVIYRYSKIYTLQREFANVQDKASVLKSQNDDLNKRLMMYSNIDEIQSKATEELHMIEPDNTKAVFVDLNKNSVKLQKNYGESNQGKSIVEVIESKLFFWR</sequence>
<keyword evidence="1" id="KW-0812">Transmembrane</keyword>
<keyword evidence="3" id="KW-1185">Reference proteome</keyword>
<evidence type="ECO:0000313" key="2">
    <source>
        <dbReference type="EMBL" id="MFL0251604.1"/>
    </source>
</evidence>
<keyword evidence="1" id="KW-0472">Membrane</keyword>
<evidence type="ECO:0000256" key="1">
    <source>
        <dbReference type="SAM" id="Phobius"/>
    </source>
</evidence>
<comment type="caution">
    <text evidence="2">The sequence shown here is derived from an EMBL/GenBank/DDBJ whole genome shotgun (WGS) entry which is preliminary data.</text>
</comment>
<gene>
    <name evidence="2" type="ORF">ACJDT4_14370</name>
</gene>
<name>A0ABW8TGI2_9CLOT</name>
<dbReference type="EMBL" id="JBJIAA010000011">
    <property type="protein sequence ID" value="MFL0251604.1"/>
    <property type="molecule type" value="Genomic_DNA"/>
</dbReference>
<keyword evidence="1" id="KW-1133">Transmembrane helix</keyword>
<dbReference type="Proteomes" id="UP001623592">
    <property type="component" value="Unassembled WGS sequence"/>
</dbReference>
<protein>
    <submittedName>
        <fullName evidence="2">Septum formation initiator family protein</fullName>
    </submittedName>
</protein>
<organism evidence="2 3">
    <name type="scientific">Clostridium neuense</name>
    <dbReference type="NCBI Taxonomy" id="1728934"/>
    <lineage>
        <taxon>Bacteria</taxon>
        <taxon>Bacillati</taxon>
        <taxon>Bacillota</taxon>
        <taxon>Clostridia</taxon>
        <taxon>Eubacteriales</taxon>
        <taxon>Clostridiaceae</taxon>
        <taxon>Clostridium</taxon>
    </lineage>
</organism>
<reference evidence="2 3" key="1">
    <citation type="submission" date="2024-11" db="EMBL/GenBank/DDBJ databases">
        <authorList>
            <person name="Heng Y.C."/>
            <person name="Lim A.C.H."/>
            <person name="Lee J.K.Y."/>
            <person name="Kittelmann S."/>
        </authorList>
    </citation>
    <scope>NUCLEOTIDE SEQUENCE [LARGE SCALE GENOMIC DNA]</scope>
    <source>
        <strain evidence="2 3">WILCCON 0114</strain>
    </source>
</reference>
<dbReference type="InterPro" id="IPR007060">
    <property type="entry name" value="FtsL/DivIC"/>
</dbReference>
<dbReference type="Pfam" id="PF04977">
    <property type="entry name" value="DivIC"/>
    <property type="match status" value="1"/>
</dbReference>
<dbReference type="RefSeq" id="WP_406788255.1">
    <property type="nucleotide sequence ID" value="NZ_JBJIAA010000011.1"/>
</dbReference>
<proteinExistence type="predicted"/>
<feature type="transmembrane region" description="Helical" evidence="1">
    <location>
        <begin position="54"/>
        <end position="74"/>
    </location>
</feature>
<accession>A0ABW8TGI2</accession>
<evidence type="ECO:0000313" key="3">
    <source>
        <dbReference type="Proteomes" id="UP001623592"/>
    </source>
</evidence>